<evidence type="ECO:0000256" key="1">
    <source>
        <dbReference type="ARBA" id="ARBA00022669"/>
    </source>
</evidence>
<proteinExistence type="predicted"/>
<evidence type="ECO:0000313" key="7">
    <source>
        <dbReference type="Proteomes" id="UP001152320"/>
    </source>
</evidence>
<accession>A0A9Q1HH96</accession>
<evidence type="ECO:0000256" key="2">
    <source>
        <dbReference type="ARBA" id="ARBA00023157"/>
    </source>
</evidence>
<name>A0A9Q1HH96_HOLLE</name>
<evidence type="ECO:0000259" key="5">
    <source>
        <dbReference type="PROSITE" id="PS50941"/>
    </source>
</evidence>
<evidence type="ECO:0000313" key="6">
    <source>
        <dbReference type="EMBL" id="KAJ8049842.1"/>
    </source>
</evidence>
<dbReference type="AlphaFoldDB" id="A0A9Q1HH96"/>
<feature type="disulfide bond" evidence="3">
    <location>
        <begin position="340"/>
        <end position="354"/>
    </location>
</feature>
<keyword evidence="7" id="KW-1185">Reference proteome</keyword>
<feature type="disulfide bond" evidence="3">
    <location>
        <begin position="55"/>
        <end position="69"/>
    </location>
</feature>
<feature type="domain" description="Chitin-binding type-1" evidence="5">
    <location>
        <begin position="30"/>
        <end position="92"/>
    </location>
</feature>
<dbReference type="PROSITE" id="PS50941">
    <property type="entry name" value="CHIT_BIND_I_2"/>
    <property type="match status" value="3"/>
</dbReference>
<keyword evidence="1 3" id="KW-0147">Chitin-binding</keyword>
<protein>
    <submittedName>
        <fullName evidence="6">Lectin-B</fullName>
    </submittedName>
</protein>
<dbReference type="EMBL" id="JAIZAY010000001">
    <property type="protein sequence ID" value="KAJ8049842.1"/>
    <property type="molecule type" value="Genomic_DNA"/>
</dbReference>
<dbReference type="Proteomes" id="UP001152320">
    <property type="component" value="Chromosome 1"/>
</dbReference>
<reference evidence="6" key="1">
    <citation type="submission" date="2021-10" db="EMBL/GenBank/DDBJ databases">
        <title>Tropical sea cucumber genome reveals ecological adaptation and Cuvierian tubules defense mechanism.</title>
        <authorList>
            <person name="Chen T."/>
        </authorList>
    </citation>
    <scope>NUCLEOTIDE SEQUENCE</scope>
    <source>
        <strain evidence="6">Nanhai2018</strain>
        <tissue evidence="6">Muscle</tissue>
    </source>
</reference>
<feature type="signal peptide" evidence="4">
    <location>
        <begin position="1"/>
        <end position="22"/>
    </location>
</feature>
<dbReference type="InterPro" id="IPR001002">
    <property type="entry name" value="Chitin-bd_1"/>
</dbReference>
<gene>
    <name evidence="6" type="ORF">HOLleu_02759</name>
</gene>
<dbReference type="SUPFAM" id="SSF57016">
    <property type="entry name" value="Plant lectins/antimicrobial peptides"/>
    <property type="match status" value="4"/>
</dbReference>
<dbReference type="Gene3D" id="3.30.60.10">
    <property type="entry name" value="Endochitinase-like"/>
    <property type="match status" value="5"/>
</dbReference>
<feature type="chain" id="PRO_5040171955" evidence="4">
    <location>
        <begin position="23"/>
        <end position="383"/>
    </location>
</feature>
<feature type="domain" description="Chitin-binding type-1" evidence="5">
    <location>
        <begin position="315"/>
        <end position="375"/>
    </location>
</feature>
<keyword evidence="2 3" id="KW-1015">Disulfide bond</keyword>
<feature type="domain" description="Chitin-binding type-1" evidence="5">
    <location>
        <begin position="144"/>
        <end position="206"/>
    </location>
</feature>
<keyword evidence="4" id="KW-0732">Signal</keyword>
<organism evidence="6 7">
    <name type="scientific">Holothuria leucospilota</name>
    <name type="common">Black long sea cucumber</name>
    <name type="synonym">Mertensiothuria leucospilota</name>
    <dbReference type="NCBI Taxonomy" id="206669"/>
    <lineage>
        <taxon>Eukaryota</taxon>
        <taxon>Metazoa</taxon>
        <taxon>Echinodermata</taxon>
        <taxon>Eleutherozoa</taxon>
        <taxon>Echinozoa</taxon>
        <taxon>Holothuroidea</taxon>
        <taxon>Aspidochirotacea</taxon>
        <taxon>Aspidochirotida</taxon>
        <taxon>Holothuriidae</taxon>
        <taxon>Holothuria</taxon>
    </lineage>
</organism>
<comment type="caution">
    <text evidence="6">The sequence shown here is derived from an EMBL/GenBank/DDBJ whole genome shotgun (WGS) entry which is preliminary data.</text>
</comment>
<dbReference type="PANTHER" id="PTHR47849">
    <property type="entry name" value="CHITIN-BINDING LECTIN 1"/>
    <property type="match status" value="1"/>
</dbReference>
<comment type="caution">
    <text evidence="3">Lacks conserved residue(s) required for the propagation of feature annotation.</text>
</comment>
<dbReference type="InterPro" id="IPR036861">
    <property type="entry name" value="Endochitinase-like_sf"/>
</dbReference>
<feature type="disulfide bond" evidence="3">
    <location>
        <begin position="169"/>
        <end position="183"/>
    </location>
</feature>
<sequence>MKELQLISVLIILFIFWDLSEELKHDIRSDSRCGQDYPTDDGEPARCDPDSIAHCCSGYGWCGGTSDHCTCDDCIDYREIKYNVRYDGRCGGNHPLKNGEPAECKPESTNFCCSASGWCGNTNSHCQCDDCVDYREIKYNIRSDGRCGTGNRLKNGQPAECSPDGEYFCCSEYGWCGNGDSYCTGNGVVDYREIKYGVRRDGRCGPNFLLSNGQPAKCHYDSALFCCSNSGRCGSGSDYCECNGCVDYRELAYAIRSDARCGNGYSTTSGDPPRCDPLTVASCCSSSGWCGSTSAHCTCSDCLDYRDIRYAIRSDTRCGKSYPASDGKPARCDPNSDSFCCSPHGWCGSTSAHCKCDGCIDYRGKLLSSIGPCKEKVKHHCCV</sequence>
<evidence type="ECO:0000256" key="4">
    <source>
        <dbReference type="SAM" id="SignalP"/>
    </source>
</evidence>
<evidence type="ECO:0000256" key="3">
    <source>
        <dbReference type="PROSITE-ProRule" id="PRU00261"/>
    </source>
</evidence>
<dbReference type="OrthoDB" id="6369184at2759"/>
<dbReference type="GO" id="GO:0008061">
    <property type="term" value="F:chitin binding"/>
    <property type="evidence" value="ECO:0007669"/>
    <property type="project" value="UniProtKB-UniRule"/>
</dbReference>
<dbReference type="SMART" id="SM00270">
    <property type="entry name" value="ChtBD1"/>
    <property type="match status" value="6"/>
</dbReference>